<dbReference type="GO" id="GO:0030313">
    <property type="term" value="C:cell envelope"/>
    <property type="evidence" value="ECO:0007669"/>
    <property type="project" value="UniProtKB-SubCell"/>
</dbReference>
<name>A0AAT9HXG9_9ACTN</name>
<reference evidence="5" key="2">
    <citation type="submission" date="2024-07" db="EMBL/GenBank/DDBJ databases">
        <title>Streptomyces haneummycinica sp. nov., a new antibiotic-producing actinobacterium isolated from marine sediment.</title>
        <authorList>
            <person name="Uemura M."/>
            <person name="Hamada M."/>
            <person name="Hirano S."/>
            <person name="Kobayashi K."/>
            <person name="Ohshiro T."/>
            <person name="Kobayashi T."/>
            <person name="Terahara T."/>
        </authorList>
    </citation>
    <scope>NUCLEOTIDE SEQUENCE</scope>
    <source>
        <strain evidence="5">KM77-8</strain>
    </source>
</reference>
<reference evidence="5" key="1">
    <citation type="submission" date="2024-06" db="EMBL/GenBank/DDBJ databases">
        <authorList>
            <consortium name="consrtm"/>
            <person name="Uemura M."/>
            <person name="Terahara T."/>
        </authorList>
    </citation>
    <scope>NUCLEOTIDE SEQUENCE</scope>
    <source>
        <strain evidence="5">KM77-8</strain>
    </source>
</reference>
<dbReference type="SUPFAM" id="SSF53822">
    <property type="entry name" value="Periplasmic binding protein-like I"/>
    <property type="match status" value="1"/>
</dbReference>
<keyword evidence="3" id="KW-0732">Signal</keyword>
<evidence type="ECO:0000313" key="5">
    <source>
        <dbReference type="EMBL" id="BFO21677.1"/>
    </source>
</evidence>
<evidence type="ECO:0000256" key="1">
    <source>
        <dbReference type="ARBA" id="ARBA00004196"/>
    </source>
</evidence>
<protein>
    <recommendedName>
        <fullName evidence="6">LacI family transcriptional regulator</fullName>
    </recommendedName>
</protein>
<gene>
    <name evidence="5" type="ORF">SHKM778_80650</name>
</gene>
<dbReference type="PANTHER" id="PTHR46847:SF1">
    <property type="entry name" value="D-ALLOSE-BINDING PERIPLASMIC PROTEIN-RELATED"/>
    <property type="match status" value="1"/>
</dbReference>
<dbReference type="InterPro" id="IPR028082">
    <property type="entry name" value="Peripla_BP_I"/>
</dbReference>
<proteinExistence type="inferred from homology"/>
<evidence type="ECO:0000256" key="4">
    <source>
        <dbReference type="SAM" id="MobiDB-lite"/>
    </source>
</evidence>
<sequence length="140" mass="14696">MALDADKTLGRKAGKPESRKVGKSEGRKAGRPEGRKAGRPESRKVGRPESRSRSSASTARLTGSTRTRRAPCTRPSPGTPDGLNTNAAGTLYTSVAQRPKELGRIAVDNALRAVEGKKACAMVKVPVKVVTKENVAGFGG</sequence>
<evidence type="ECO:0008006" key="6">
    <source>
        <dbReference type="Google" id="ProtNLM"/>
    </source>
</evidence>
<feature type="region of interest" description="Disordered" evidence="4">
    <location>
        <begin position="1"/>
        <end position="87"/>
    </location>
</feature>
<feature type="compositionally biased region" description="Low complexity" evidence="4">
    <location>
        <begin position="53"/>
        <end position="65"/>
    </location>
</feature>
<comment type="similarity">
    <text evidence="2">Belongs to the bacterial solute-binding protein 2 family.</text>
</comment>
<evidence type="ECO:0000256" key="3">
    <source>
        <dbReference type="ARBA" id="ARBA00022729"/>
    </source>
</evidence>
<dbReference type="PANTHER" id="PTHR46847">
    <property type="entry name" value="D-ALLOSE-BINDING PERIPLASMIC PROTEIN-RELATED"/>
    <property type="match status" value="1"/>
</dbReference>
<dbReference type="Gene3D" id="3.40.50.2300">
    <property type="match status" value="1"/>
</dbReference>
<feature type="compositionally biased region" description="Basic and acidic residues" evidence="4">
    <location>
        <begin position="1"/>
        <end position="52"/>
    </location>
</feature>
<comment type="subcellular location">
    <subcellularLocation>
        <location evidence="1">Cell envelope</location>
    </subcellularLocation>
</comment>
<dbReference type="EMBL" id="AP035768">
    <property type="protein sequence ID" value="BFO21677.1"/>
    <property type="molecule type" value="Genomic_DNA"/>
</dbReference>
<accession>A0AAT9HXG9</accession>
<evidence type="ECO:0000256" key="2">
    <source>
        <dbReference type="ARBA" id="ARBA00007639"/>
    </source>
</evidence>
<dbReference type="AlphaFoldDB" id="A0AAT9HXG9"/>
<organism evidence="5">
    <name type="scientific">Streptomyces haneummycinicus</name>
    <dbReference type="NCBI Taxonomy" id="3074435"/>
    <lineage>
        <taxon>Bacteria</taxon>
        <taxon>Bacillati</taxon>
        <taxon>Actinomycetota</taxon>
        <taxon>Actinomycetes</taxon>
        <taxon>Kitasatosporales</taxon>
        <taxon>Streptomycetaceae</taxon>
        <taxon>Streptomyces</taxon>
    </lineage>
</organism>